<organism evidence="10 11">
    <name type="scientific">Batrachochytrium dendrobatidis (strain JEL423)</name>
    <dbReference type="NCBI Taxonomy" id="403673"/>
    <lineage>
        <taxon>Eukaryota</taxon>
        <taxon>Fungi</taxon>
        <taxon>Fungi incertae sedis</taxon>
        <taxon>Chytridiomycota</taxon>
        <taxon>Chytridiomycota incertae sedis</taxon>
        <taxon>Chytridiomycetes</taxon>
        <taxon>Rhizophydiales</taxon>
        <taxon>Rhizophydiales incertae sedis</taxon>
        <taxon>Batrachochytrium</taxon>
    </lineage>
</organism>
<evidence type="ECO:0000313" key="10">
    <source>
        <dbReference type="EMBL" id="OAJ41375.1"/>
    </source>
</evidence>
<evidence type="ECO:0000256" key="6">
    <source>
        <dbReference type="ARBA" id="ARBA00023141"/>
    </source>
</evidence>
<dbReference type="Gene3D" id="3.60.120.10">
    <property type="entry name" value="Anthranilate synthase"/>
    <property type="match status" value="1"/>
</dbReference>
<dbReference type="InterPro" id="IPR019999">
    <property type="entry name" value="Anth_synth_I-like"/>
</dbReference>
<dbReference type="Pfam" id="PF00425">
    <property type="entry name" value="Chorismate_bind"/>
    <property type="match status" value="1"/>
</dbReference>
<dbReference type="InterPro" id="IPR005256">
    <property type="entry name" value="Anth_synth_I_PabB"/>
</dbReference>
<proteinExistence type="inferred from homology"/>
<sequence>MITVIPRLELVLDELSCKGNTIPIYTEFSSDCITPMMAYLRLTAASSPINSFLFESVLGGEKIGRYSFVGAEPRLVIRTGDNEPISGDPLKVVEDELKSTRFVPVPGLPDFTGGAVGFISYDCVRYFEPKTARSLEDPLGIPDAVFMFCDTILVFDHLFGILRIVSHAKWTDLNPSQETIKTAYNTAQANIKRVADVLLSEHVPKIPQPPIVTGEPSVSNIGKEGYESHVLNLKAHIMDGDIIQAVPSQRIKKRTTLHPLNAYRKLRTVNPSPYMFYVDLGDFQIVGASPEMLVKVENRVVYTHPIAGTRHRGKTPTEDDALATDLINDSKERAEHIMLVDLGLNDVNRVCDPNTVKVDSLMHIERYAHVMHIVSNVSGTLRQDKSRFDAFRSIFPAGTVSGAPKVRAMELIYELEKEKRGVYAGSVGYFSYSGGLDTCIAIRTMVFKDGYVYMQAGGGIVHDSQPCAEYEETINKLRSNVIALEAAEAQHYSLQKENVE</sequence>
<feature type="domain" description="Anthranilate synthase component I N-terminal" evidence="9">
    <location>
        <begin position="32"/>
        <end position="160"/>
    </location>
</feature>
<dbReference type="Proteomes" id="UP000077115">
    <property type="component" value="Unassembled WGS sequence"/>
</dbReference>
<dbReference type="EMBL" id="DS022305">
    <property type="protein sequence ID" value="OAJ41375.1"/>
    <property type="molecule type" value="Genomic_DNA"/>
</dbReference>
<dbReference type="UniPathway" id="UPA00035">
    <property type="reaction ID" value="UER00040"/>
</dbReference>
<reference evidence="10 11" key="2">
    <citation type="submission" date="2016-05" db="EMBL/GenBank/DDBJ databases">
        <title>Lineage-specific infection strategies underlie the spectrum of fungal disease in amphibians.</title>
        <authorList>
            <person name="Cuomo C.A."/>
            <person name="Farrer R.A."/>
            <person name="James T."/>
            <person name="Longcore J."/>
            <person name="Birren B."/>
        </authorList>
    </citation>
    <scope>NUCLEOTIDE SEQUENCE [LARGE SCALE GENOMIC DNA]</scope>
    <source>
        <strain evidence="10 11">JEL423</strain>
    </source>
</reference>
<keyword evidence="6" id="KW-0057">Aromatic amino acid biosynthesis</keyword>
<accession>A0A177WNV6</accession>
<dbReference type="Pfam" id="PF04715">
    <property type="entry name" value="Anth_synt_I_N"/>
    <property type="match status" value="1"/>
</dbReference>
<dbReference type="PANTHER" id="PTHR11236:SF9">
    <property type="entry name" value="ANTHRANILATE SYNTHASE COMPONENT 1"/>
    <property type="match status" value="1"/>
</dbReference>
<evidence type="ECO:0000256" key="1">
    <source>
        <dbReference type="ARBA" id="ARBA00004873"/>
    </source>
</evidence>
<dbReference type="GO" id="GO:0000162">
    <property type="term" value="P:L-tryptophan biosynthetic process"/>
    <property type="evidence" value="ECO:0007669"/>
    <property type="project" value="UniProtKB-UniPathway"/>
</dbReference>
<comment type="similarity">
    <text evidence="2">Belongs to the anthranilate synthase component I family.</text>
</comment>
<evidence type="ECO:0000256" key="7">
    <source>
        <dbReference type="ARBA" id="ARBA00023239"/>
    </source>
</evidence>
<dbReference type="PANTHER" id="PTHR11236">
    <property type="entry name" value="AMINOBENZOATE/ANTHRANILATE SYNTHASE"/>
    <property type="match status" value="1"/>
</dbReference>
<protein>
    <recommendedName>
        <fullName evidence="3">anthranilate synthase</fullName>
        <ecNumber evidence="3">4.1.3.27</ecNumber>
    </recommendedName>
</protein>
<evidence type="ECO:0000256" key="2">
    <source>
        <dbReference type="ARBA" id="ARBA00009562"/>
    </source>
</evidence>
<dbReference type="InterPro" id="IPR015890">
    <property type="entry name" value="Chorismate_C"/>
</dbReference>
<evidence type="ECO:0000256" key="3">
    <source>
        <dbReference type="ARBA" id="ARBA00012266"/>
    </source>
</evidence>
<comment type="pathway">
    <text evidence="1">Amino-acid biosynthesis; L-tryptophan biosynthesis; L-tryptophan from chorismate: step 1/5.</text>
</comment>
<dbReference type="eggNOG" id="KOG1223">
    <property type="taxonomic scope" value="Eukaryota"/>
</dbReference>
<evidence type="ECO:0000313" key="11">
    <source>
        <dbReference type="Proteomes" id="UP000077115"/>
    </source>
</evidence>
<dbReference type="InterPro" id="IPR006805">
    <property type="entry name" value="Anth_synth_I_N"/>
</dbReference>
<dbReference type="STRING" id="403673.A0A177WNV6"/>
<evidence type="ECO:0000259" key="9">
    <source>
        <dbReference type="Pfam" id="PF04715"/>
    </source>
</evidence>
<evidence type="ECO:0000256" key="5">
    <source>
        <dbReference type="ARBA" id="ARBA00022822"/>
    </source>
</evidence>
<feature type="domain" description="Chorismate-utilising enzyme C-terminal" evidence="8">
    <location>
        <begin position="223"/>
        <end position="476"/>
    </location>
</feature>
<dbReference type="PRINTS" id="PR00095">
    <property type="entry name" value="ANTSNTHASEI"/>
</dbReference>
<dbReference type="NCBIfam" id="TIGR00564">
    <property type="entry name" value="trpE_most"/>
    <property type="match status" value="1"/>
</dbReference>
<dbReference type="AlphaFoldDB" id="A0A177WNV6"/>
<dbReference type="VEuPathDB" id="FungiDB:BDEG_24989"/>
<evidence type="ECO:0000256" key="4">
    <source>
        <dbReference type="ARBA" id="ARBA00022605"/>
    </source>
</evidence>
<dbReference type="OrthoDB" id="1865897at2759"/>
<keyword evidence="5" id="KW-0822">Tryptophan biosynthesis</keyword>
<keyword evidence="7" id="KW-0456">Lyase</keyword>
<dbReference type="GO" id="GO:0004049">
    <property type="term" value="F:anthranilate synthase activity"/>
    <property type="evidence" value="ECO:0007669"/>
    <property type="project" value="UniProtKB-EC"/>
</dbReference>
<dbReference type="InterPro" id="IPR005801">
    <property type="entry name" value="ADC_synthase"/>
</dbReference>
<dbReference type="EC" id="4.1.3.27" evidence="3"/>
<name>A0A177WNV6_BATDL</name>
<keyword evidence="4" id="KW-0028">Amino-acid biosynthesis</keyword>
<dbReference type="SUPFAM" id="SSF56322">
    <property type="entry name" value="ADC synthase"/>
    <property type="match status" value="1"/>
</dbReference>
<evidence type="ECO:0000259" key="8">
    <source>
        <dbReference type="Pfam" id="PF00425"/>
    </source>
</evidence>
<reference evidence="10 11" key="1">
    <citation type="submission" date="2006-10" db="EMBL/GenBank/DDBJ databases">
        <title>The Genome Sequence of Batrachochytrium dendrobatidis JEL423.</title>
        <authorList>
            <consortium name="The Broad Institute Genome Sequencing Platform"/>
            <person name="Birren B."/>
            <person name="Lander E."/>
            <person name="Galagan J."/>
            <person name="Cuomo C."/>
            <person name="Devon K."/>
            <person name="Jaffe D."/>
            <person name="Butler J."/>
            <person name="Alvarez P."/>
            <person name="Gnerre S."/>
            <person name="Grabherr M."/>
            <person name="Kleber M."/>
            <person name="Mauceli E."/>
            <person name="Brockman W."/>
            <person name="Young S."/>
            <person name="LaButti K."/>
            <person name="Sykes S."/>
            <person name="DeCaprio D."/>
            <person name="Crawford M."/>
            <person name="Koehrsen M."/>
            <person name="Engels R."/>
            <person name="Montgomery P."/>
            <person name="Pearson M."/>
            <person name="Howarth C."/>
            <person name="Larson L."/>
            <person name="White J."/>
            <person name="O'Leary S."/>
            <person name="Kodira C."/>
            <person name="Zeng Q."/>
            <person name="Yandava C."/>
            <person name="Alvarado L."/>
            <person name="Longcore J."/>
            <person name="James T."/>
        </authorList>
    </citation>
    <scope>NUCLEOTIDE SEQUENCE [LARGE SCALE GENOMIC DNA]</scope>
    <source>
        <strain evidence="10 11">JEL423</strain>
    </source>
</reference>
<gene>
    <name evidence="10" type="ORF">BDEG_24989</name>
</gene>